<keyword evidence="3 6" id="KW-1133">Transmembrane helix</keyword>
<dbReference type="PANTHER" id="PTHR23501:SF67">
    <property type="entry name" value="MFS MULTIDRUG EFFLUX TRANSPORTER (EUROFUNG)"/>
    <property type="match status" value="1"/>
</dbReference>
<evidence type="ECO:0000256" key="6">
    <source>
        <dbReference type="SAM" id="Phobius"/>
    </source>
</evidence>
<dbReference type="Proteomes" id="UP000800041">
    <property type="component" value="Unassembled WGS sequence"/>
</dbReference>
<evidence type="ECO:0000259" key="7">
    <source>
        <dbReference type="PROSITE" id="PS50850"/>
    </source>
</evidence>
<dbReference type="GO" id="GO:0015174">
    <property type="term" value="F:basic amino acid transmembrane transporter activity"/>
    <property type="evidence" value="ECO:0007669"/>
    <property type="project" value="TreeGrafter"/>
</dbReference>
<dbReference type="EMBL" id="ML977155">
    <property type="protein sequence ID" value="KAF1986889.1"/>
    <property type="molecule type" value="Genomic_DNA"/>
</dbReference>
<evidence type="ECO:0000256" key="1">
    <source>
        <dbReference type="ARBA" id="ARBA00004141"/>
    </source>
</evidence>
<feature type="transmembrane region" description="Helical" evidence="6">
    <location>
        <begin position="179"/>
        <end position="197"/>
    </location>
</feature>
<proteinExistence type="predicted"/>
<feature type="transmembrane region" description="Helical" evidence="6">
    <location>
        <begin position="270"/>
        <end position="291"/>
    </location>
</feature>
<feature type="transmembrane region" description="Helical" evidence="6">
    <location>
        <begin position="110"/>
        <end position="130"/>
    </location>
</feature>
<feature type="transmembrane region" description="Helical" evidence="6">
    <location>
        <begin position="150"/>
        <end position="167"/>
    </location>
</feature>
<feature type="transmembrane region" description="Helical" evidence="6">
    <location>
        <begin position="419"/>
        <end position="438"/>
    </location>
</feature>
<evidence type="ECO:0000313" key="8">
    <source>
        <dbReference type="EMBL" id="KAF1986889.1"/>
    </source>
</evidence>
<dbReference type="GO" id="GO:0000329">
    <property type="term" value="C:fungal-type vacuole membrane"/>
    <property type="evidence" value="ECO:0007669"/>
    <property type="project" value="TreeGrafter"/>
</dbReference>
<dbReference type="Gene3D" id="1.20.1720.10">
    <property type="entry name" value="Multidrug resistance protein D"/>
    <property type="match status" value="1"/>
</dbReference>
<dbReference type="OrthoDB" id="419537at2759"/>
<dbReference type="InterPro" id="IPR036259">
    <property type="entry name" value="MFS_trans_sf"/>
</dbReference>
<feature type="transmembrane region" description="Helical" evidence="6">
    <location>
        <begin position="445"/>
        <end position="465"/>
    </location>
</feature>
<evidence type="ECO:0000256" key="5">
    <source>
        <dbReference type="SAM" id="MobiDB-lite"/>
    </source>
</evidence>
<evidence type="ECO:0000313" key="9">
    <source>
        <dbReference type="Proteomes" id="UP000800041"/>
    </source>
</evidence>
<feature type="transmembrane region" description="Helical" evidence="6">
    <location>
        <begin position="582"/>
        <end position="601"/>
    </location>
</feature>
<keyword evidence="9" id="KW-1185">Reference proteome</keyword>
<dbReference type="InterPro" id="IPR020846">
    <property type="entry name" value="MFS_dom"/>
</dbReference>
<protein>
    <submittedName>
        <fullName evidence="8">MFS general substrate transporter</fullName>
    </submittedName>
</protein>
<feature type="transmembrane region" description="Helical" evidence="6">
    <location>
        <begin position="379"/>
        <end position="399"/>
    </location>
</feature>
<feature type="transmembrane region" description="Helical" evidence="6">
    <location>
        <begin position="236"/>
        <end position="258"/>
    </location>
</feature>
<feature type="transmembrane region" description="Helical" evidence="6">
    <location>
        <begin position="312"/>
        <end position="332"/>
    </location>
</feature>
<keyword evidence="2 6" id="KW-0812">Transmembrane</keyword>
<feature type="transmembrane region" description="Helical" evidence="6">
    <location>
        <begin position="471"/>
        <end position="498"/>
    </location>
</feature>
<feature type="domain" description="Major facilitator superfamily (MFS) profile" evidence="7">
    <location>
        <begin position="113"/>
        <end position="605"/>
    </location>
</feature>
<organism evidence="8 9">
    <name type="scientific">Aulographum hederae CBS 113979</name>
    <dbReference type="NCBI Taxonomy" id="1176131"/>
    <lineage>
        <taxon>Eukaryota</taxon>
        <taxon>Fungi</taxon>
        <taxon>Dikarya</taxon>
        <taxon>Ascomycota</taxon>
        <taxon>Pezizomycotina</taxon>
        <taxon>Dothideomycetes</taxon>
        <taxon>Pleosporomycetidae</taxon>
        <taxon>Aulographales</taxon>
        <taxon>Aulographaceae</taxon>
    </lineage>
</organism>
<evidence type="ECO:0000256" key="2">
    <source>
        <dbReference type="ARBA" id="ARBA00022692"/>
    </source>
</evidence>
<name>A0A6G1H1K9_9PEZI</name>
<dbReference type="PANTHER" id="PTHR23501">
    <property type="entry name" value="MAJOR FACILITATOR SUPERFAMILY"/>
    <property type="match status" value="1"/>
</dbReference>
<evidence type="ECO:0000256" key="4">
    <source>
        <dbReference type="ARBA" id="ARBA00023136"/>
    </source>
</evidence>
<feature type="transmembrane region" description="Helical" evidence="6">
    <location>
        <begin position="338"/>
        <end position="358"/>
    </location>
</feature>
<sequence length="618" mass="66821">MSPQSRSNRVDDENTPLLCSPSNQVPALVDSPETFISAVHDDISFLTPAIIPPQYETLEKDDTSIATCPSYRTLSDSINKKDRTPSGASTPLSDDGTSSPYFAGLNRFQFWLVFGGICLNTFVATFDAILMASSHPVITSYFDASNSASWLSTPFLLAATAFQPLFGRLSDYMGRKIPNLIAIFIFLVATVWCALAPTVEHFITARAFCGLGAGGVMVLGAIMVNDLTPMETRGTYQAYINLFFGLGSASGAAFGGFLCEHIGWRWTFGLQVPCILITFIIAIFTIPESLGPHLARFSEKKSSIEIMKDFDVAGSFLLTTCVACFILFVNLGGNIFPWAHPLVISLLVVSVITGILLLQTERRAARPIMPLSVLSKKPQANLIWNNFFAAMGINAIMFNAPLYFNAVKLESASASGLRLMAPSVAVTLCGCFAGFAITATRRITWLVNLGSVCMLVGAICLSIMWHNIPAWLATLFVVPSNIGQGFSFPTTSLAVLVTTSQDDQAVVTSMLTLGRSLGVVLGVAISSGILENALETLLGVYVTAPDKAEVILRVRKSVHAIFNLAPETQEQVIRAYEESLRLTYLSAVLMFIVVIALMIPVRLPKLGRAQSHVTSFGE</sequence>
<evidence type="ECO:0000256" key="3">
    <source>
        <dbReference type="ARBA" id="ARBA00022989"/>
    </source>
</evidence>
<dbReference type="InterPro" id="IPR011701">
    <property type="entry name" value="MFS"/>
</dbReference>
<dbReference type="PROSITE" id="PS50850">
    <property type="entry name" value="MFS"/>
    <property type="match status" value="1"/>
</dbReference>
<dbReference type="Pfam" id="PF07690">
    <property type="entry name" value="MFS_1"/>
    <property type="match status" value="1"/>
</dbReference>
<dbReference type="SUPFAM" id="SSF103473">
    <property type="entry name" value="MFS general substrate transporter"/>
    <property type="match status" value="1"/>
</dbReference>
<keyword evidence="4 6" id="KW-0472">Membrane</keyword>
<feature type="transmembrane region" description="Helical" evidence="6">
    <location>
        <begin position="203"/>
        <end position="224"/>
    </location>
</feature>
<dbReference type="AlphaFoldDB" id="A0A6G1H1K9"/>
<feature type="region of interest" description="Disordered" evidence="5">
    <location>
        <begin position="1"/>
        <end position="25"/>
    </location>
</feature>
<reference evidence="8" key="1">
    <citation type="journal article" date="2020" name="Stud. Mycol.">
        <title>101 Dothideomycetes genomes: a test case for predicting lifestyles and emergence of pathogens.</title>
        <authorList>
            <person name="Haridas S."/>
            <person name="Albert R."/>
            <person name="Binder M."/>
            <person name="Bloem J."/>
            <person name="Labutti K."/>
            <person name="Salamov A."/>
            <person name="Andreopoulos B."/>
            <person name="Baker S."/>
            <person name="Barry K."/>
            <person name="Bills G."/>
            <person name="Bluhm B."/>
            <person name="Cannon C."/>
            <person name="Castanera R."/>
            <person name="Culley D."/>
            <person name="Daum C."/>
            <person name="Ezra D."/>
            <person name="Gonzalez J."/>
            <person name="Henrissat B."/>
            <person name="Kuo A."/>
            <person name="Liang C."/>
            <person name="Lipzen A."/>
            <person name="Lutzoni F."/>
            <person name="Magnuson J."/>
            <person name="Mondo S."/>
            <person name="Nolan M."/>
            <person name="Ohm R."/>
            <person name="Pangilinan J."/>
            <person name="Park H.-J."/>
            <person name="Ramirez L."/>
            <person name="Alfaro M."/>
            <person name="Sun H."/>
            <person name="Tritt A."/>
            <person name="Yoshinaga Y."/>
            <person name="Zwiers L.-H."/>
            <person name="Turgeon B."/>
            <person name="Goodwin S."/>
            <person name="Spatafora J."/>
            <person name="Crous P."/>
            <person name="Grigoriev I."/>
        </authorList>
    </citation>
    <scope>NUCLEOTIDE SEQUENCE</scope>
    <source>
        <strain evidence="8">CBS 113979</strain>
    </source>
</reference>
<gene>
    <name evidence="8" type="ORF">K402DRAFT_376898</name>
</gene>
<dbReference type="Gene3D" id="1.20.1250.20">
    <property type="entry name" value="MFS general substrate transporter like domains"/>
    <property type="match status" value="1"/>
</dbReference>
<accession>A0A6G1H1K9</accession>
<comment type="subcellular location">
    <subcellularLocation>
        <location evidence="1">Membrane</location>
        <topology evidence="1">Multi-pass membrane protein</topology>
    </subcellularLocation>
</comment>